<comment type="caution">
    <text evidence="2">The sequence shown here is derived from an EMBL/GenBank/DDBJ whole genome shotgun (WGS) entry which is preliminary data.</text>
</comment>
<gene>
    <name evidence="2" type="ORF">LCGC14_2574200</name>
</gene>
<sequence>MPDQAQSDPHNPNGPSSDYTKHVAEFNAKVKAKNEWIRTHPEEVAARRAAAINGVHHYAGEGKAIDEGESRT</sequence>
<organism evidence="2">
    <name type="scientific">marine sediment metagenome</name>
    <dbReference type="NCBI Taxonomy" id="412755"/>
    <lineage>
        <taxon>unclassified sequences</taxon>
        <taxon>metagenomes</taxon>
        <taxon>ecological metagenomes</taxon>
    </lineage>
</organism>
<feature type="region of interest" description="Disordered" evidence="1">
    <location>
        <begin position="1"/>
        <end position="20"/>
    </location>
</feature>
<dbReference type="AlphaFoldDB" id="A0A0F9D947"/>
<accession>A0A0F9D947</accession>
<reference evidence="2" key="1">
    <citation type="journal article" date="2015" name="Nature">
        <title>Complex archaea that bridge the gap between prokaryotes and eukaryotes.</title>
        <authorList>
            <person name="Spang A."/>
            <person name="Saw J.H."/>
            <person name="Jorgensen S.L."/>
            <person name="Zaremba-Niedzwiedzka K."/>
            <person name="Martijn J."/>
            <person name="Lind A.E."/>
            <person name="van Eijk R."/>
            <person name="Schleper C."/>
            <person name="Guy L."/>
            <person name="Ettema T.J."/>
        </authorList>
    </citation>
    <scope>NUCLEOTIDE SEQUENCE</scope>
</reference>
<evidence type="ECO:0000313" key="2">
    <source>
        <dbReference type="EMBL" id="KKL08603.1"/>
    </source>
</evidence>
<feature type="compositionally biased region" description="Polar residues" evidence="1">
    <location>
        <begin position="1"/>
        <end position="18"/>
    </location>
</feature>
<proteinExistence type="predicted"/>
<evidence type="ECO:0000256" key="1">
    <source>
        <dbReference type="SAM" id="MobiDB-lite"/>
    </source>
</evidence>
<name>A0A0F9D947_9ZZZZ</name>
<dbReference type="EMBL" id="LAZR01042814">
    <property type="protein sequence ID" value="KKL08603.1"/>
    <property type="molecule type" value="Genomic_DNA"/>
</dbReference>
<protein>
    <submittedName>
        <fullName evidence="2">Uncharacterized protein</fullName>
    </submittedName>
</protein>